<dbReference type="InterPro" id="IPR049456">
    <property type="entry name" value="Anoctamin_N_fung"/>
</dbReference>
<dbReference type="EMBL" id="PUHP01000081">
    <property type="protein sequence ID" value="TQN73662.1"/>
    <property type="molecule type" value="Genomic_DNA"/>
</dbReference>
<evidence type="ECO:0000256" key="2">
    <source>
        <dbReference type="ARBA" id="ARBA00022443"/>
    </source>
</evidence>
<feature type="transmembrane region" description="Helical" evidence="7">
    <location>
        <begin position="376"/>
        <end position="397"/>
    </location>
</feature>
<evidence type="ECO:0000256" key="6">
    <source>
        <dbReference type="SAM" id="MobiDB-lite"/>
    </source>
</evidence>
<feature type="transmembrane region" description="Helical" evidence="7">
    <location>
        <begin position="574"/>
        <end position="594"/>
    </location>
</feature>
<feature type="compositionally biased region" description="Pro residues" evidence="6">
    <location>
        <begin position="945"/>
        <end position="954"/>
    </location>
</feature>
<dbReference type="GO" id="GO:0005254">
    <property type="term" value="F:chloride channel activity"/>
    <property type="evidence" value="ECO:0007669"/>
    <property type="project" value="TreeGrafter"/>
</dbReference>
<protein>
    <submittedName>
        <fullName evidence="11">Uncharacterized protein</fullName>
    </submittedName>
</protein>
<feature type="domain" description="Anoctamin transmembrane" evidence="8">
    <location>
        <begin position="178"/>
        <end position="647"/>
    </location>
</feature>
<dbReference type="SUPFAM" id="SSF50044">
    <property type="entry name" value="SH3-domain"/>
    <property type="match status" value="1"/>
</dbReference>
<keyword evidence="4 7" id="KW-1133">Transmembrane helix</keyword>
<dbReference type="Pfam" id="PF14604">
    <property type="entry name" value="SH3_9"/>
    <property type="match status" value="1"/>
</dbReference>
<feature type="transmembrane region" description="Helical" evidence="7">
    <location>
        <begin position="219"/>
        <end position="236"/>
    </location>
</feature>
<comment type="subcellular location">
    <subcellularLocation>
        <location evidence="1">Membrane</location>
        <topology evidence="1">Multi-pass membrane protein</topology>
    </subcellularLocation>
</comment>
<accession>A0A5Q4C2X1</accession>
<feature type="transmembrane region" description="Helical" evidence="7">
    <location>
        <begin position="328"/>
        <end position="348"/>
    </location>
</feature>
<feature type="compositionally biased region" description="Polar residues" evidence="6">
    <location>
        <begin position="1075"/>
        <end position="1086"/>
    </location>
</feature>
<evidence type="ECO:0000256" key="3">
    <source>
        <dbReference type="ARBA" id="ARBA00022692"/>
    </source>
</evidence>
<dbReference type="GO" id="GO:0032541">
    <property type="term" value="C:cortical endoplasmic reticulum"/>
    <property type="evidence" value="ECO:0007669"/>
    <property type="project" value="TreeGrafter"/>
</dbReference>
<evidence type="ECO:0000259" key="8">
    <source>
        <dbReference type="Pfam" id="PF04547"/>
    </source>
</evidence>
<feature type="transmembrane region" description="Helical" evidence="7">
    <location>
        <begin position="518"/>
        <end position="541"/>
    </location>
</feature>
<sequence length="1637" mass="183163">MASFRDLYSNEKTKGLDSNFGVDFVINYKIPQDDRASAEASFVQLIEALTHVGLTTEVRRGDKQFVLVFIKIADKFLDDQVYRSRLQDWLQGARTTSSDKDLSQALRDEPVSDAERLRLIYLLMVKPKNEGGAGITPQSGRWKHVDSTFPLHNHSFNKQWIKRMSTKGQTDEADLDEIRDKFGESVAFYFAFMHTYFKFLTVPAAAGFAAWVLLGQFSWLYALVSCLWSVVFFEFWKKKQVDLAVQWGVRGVSNIQHPRPQFEFERQAEDPITGEPVKIYSPIKRLQTQLLQIPFAAACILVLGTLIVTCNSLEIFINEVYNGPFQSYLAFLPTVILVVMTPTFSTVLTKFATKLTDMENYETIDAHHAALVQKEFVLNFLTSYMALFFTTFVYLPFGDRLTPYLDFWRSTAQKITPKDVNFQTQEFVINPERISKQMFYFTVTAQVVNFATEVIVPYVKRQVSQEVREVQSKIAKEDDAAKVQDHPEEAAFLERVRKEAQLETYDVTGDYREMVIQFGYLSLFSVAWPLTACCFLVNNWVEMRSDAVKIAISSRRPIPWRADSIGPWLDALGFLSWLGSITSASVVFLCSSSGKGSGARGTPGSIQAWGLLLSILLAEHFYFAAQFGARLVMKKLDSLGLQKEKKERFMMKKRLLEENLGQGVSDQAATPGIEKTEMITLKALEEEARRLSTQGHGGPEEAFWLRQRGMNETIQIGRNLISQSISGNSTKAHERRRAKPTTMDVVVNLVTGPFKEIVEKGTVALGNAGDNKEMLSESQKLVKGAERILKIIEPLCARHLEEYGVIFTNALKDDSRSTDGPRLLEHLTDCGVDEIAEYRSQMTDMLWDFDEDVVEEETFDKEKYVELRELCKKAGLGTGEILKRMKLEAAPQELPLVPIIATSPPAVTVASDRGLENEKIPEKQLDGEEKALQASPMLEEEVEEPSPPPPPPTNPWDLGASPAIESGLEVSLDEHIERRPPVSTMSSPVSEPASPVDMKRLSHSSSRRLDIPVDRMLPEEERYHQMSPQDISRSPISPTDRNPLVARGRASSLTALGVVSEDQQVQPRNEPLSHRYSQASSIFSHPSRQRSQESLQSSGFDGRRNDGPNSPAMTEHRISSASGHDAQPGQISRGPIVPPNFPPGIHDGIERVPLVVNDGEGLIPVESESSEIISPPSRVSSRPADCRIGLSSSFYLYKGFCEGAKEVARGSLGIKKITKPGFAGGHEIARCTSCSYELDFRQVELDVNNTEEANFVSHKIAFRPRFLQKSHVATKRGDELLYGCVFCVQAQRTLEECDATVFFSQRKLFDHLARHPRPLPQVPGIIAIEEAEIPPSLRNNYDLHLRAPPQESPLAGKQTEIAQRPTATAKQTVKRMYGMRLLYDNTPAFELANGARISGIEFPEKYNGEWVMGWHEGNFGSAPLDVLKLEPPPKSEVRMDTTSNISAVARWRFAPRAKDGGDWLRFDRGERITNISWAWQDHWCWSGTNAKGVWGIFPQTHVDGNTIRETSDGSSVSSGERRRRAEGFFGRLASNRKISSQRTSSVAEVVVSSGPRPSLAGAPTFDFAPELEATIEVPQPQRANDICERAANRSALFVGDVTAHTGADDGTQPEGWREGFAETGGRDVMVCCQLDER</sequence>
<comment type="caution">
    <text evidence="11">The sequence shown here is derived from an EMBL/GenBank/DDBJ whole genome shotgun (WGS) entry which is preliminary data.</text>
</comment>
<keyword evidence="5 7" id="KW-0472">Membrane</keyword>
<keyword evidence="3 7" id="KW-0812">Transmembrane</keyword>
<feature type="compositionally biased region" description="Basic and acidic residues" evidence="6">
    <location>
        <begin position="1007"/>
        <end position="1024"/>
    </location>
</feature>
<reference evidence="11 12" key="1">
    <citation type="journal article" date="2019" name="Sci. Rep.">
        <title>Colletotrichum shisoi sp. nov., an anthracnose pathogen of Perilla frutescens in Japan: molecular phylogenetic, morphological and genomic evidence.</title>
        <authorList>
            <person name="Gan P."/>
            <person name="Tsushima A."/>
            <person name="Hiroyama R."/>
            <person name="Narusaka M."/>
            <person name="Takano Y."/>
            <person name="Narusaka Y."/>
            <person name="Kawaradani M."/>
            <person name="Damm U."/>
            <person name="Shirasu K."/>
        </authorList>
    </citation>
    <scope>NUCLEOTIDE SEQUENCE [LARGE SCALE GENOMIC DNA]</scope>
    <source>
        <strain evidence="11 12">PG-2018a</strain>
    </source>
</reference>
<feature type="transmembrane region" description="Helical" evidence="7">
    <location>
        <begin position="438"/>
        <end position="459"/>
    </location>
</feature>
<evidence type="ECO:0000313" key="11">
    <source>
        <dbReference type="EMBL" id="TQN73662.1"/>
    </source>
</evidence>
<dbReference type="PANTHER" id="PTHR12308">
    <property type="entry name" value="ANOCTAMIN"/>
    <property type="match status" value="1"/>
</dbReference>
<dbReference type="Proteomes" id="UP000326340">
    <property type="component" value="Unassembled WGS sequence"/>
</dbReference>
<evidence type="ECO:0000259" key="9">
    <source>
        <dbReference type="Pfam" id="PF14604"/>
    </source>
</evidence>
<keyword evidence="2" id="KW-0728">SH3 domain</keyword>
<feature type="non-terminal residue" evidence="11">
    <location>
        <position position="1637"/>
    </location>
</feature>
<dbReference type="Pfam" id="PF04547">
    <property type="entry name" value="Anoctamin"/>
    <property type="match status" value="1"/>
</dbReference>
<evidence type="ECO:0000256" key="1">
    <source>
        <dbReference type="ARBA" id="ARBA00004141"/>
    </source>
</evidence>
<dbReference type="InterPro" id="IPR049452">
    <property type="entry name" value="Anoctamin_TM"/>
</dbReference>
<name>A0A5Q4C2X1_9PEZI</name>
<dbReference type="OrthoDB" id="296386at2759"/>
<feature type="transmembrane region" description="Helical" evidence="7">
    <location>
        <begin position="606"/>
        <end position="625"/>
    </location>
</feature>
<dbReference type="InterPro" id="IPR001452">
    <property type="entry name" value="SH3_domain"/>
</dbReference>
<evidence type="ECO:0000259" key="10">
    <source>
        <dbReference type="Pfam" id="PF20877"/>
    </source>
</evidence>
<organism evidence="11 12">
    <name type="scientific">Colletotrichum shisoi</name>
    <dbReference type="NCBI Taxonomy" id="2078593"/>
    <lineage>
        <taxon>Eukaryota</taxon>
        <taxon>Fungi</taxon>
        <taxon>Dikarya</taxon>
        <taxon>Ascomycota</taxon>
        <taxon>Pezizomycotina</taxon>
        <taxon>Sordariomycetes</taxon>
        <taxon>Hypocreomycetidae</taxon>
        <taxon>Glomerellales</taxon>
        <taxon>Glomerellaceae</taxon>
        <taxon>Colletotrichum</taxon>
        <taxon>Colletotrichum destructivum species complex</taxon>
    </lineage>
</organism>
<dbReference type="PANTHER" id="PTHR12308:SF73">
    <property type="entry name" value="ANOCTAMIN"/>
    <property type="match status" value="1"/>
</dbReference>
<dbReference type="InterPro" id="IPR007632">
    <property type="entry name" value="Anoctamin"/>
</dbReference>
<proteinExistence type="predicted"/>
<evidence type="ECO:0000256" key="4">
    <source>
        <dbReference type="ARBA" id="ARBA00022989"/>
    </source>
</evidence>
<feature type="transmembrane region" description="Helical" evidence="7">
    <location>
        <begin position="290"/>
        <end position="308"/>
    </location>
</feature>
<feature type="domain" description="Anoctamin alpha-beta plait" evidence="10">
    <location>
        <begin position="21"/>
        <end position="145"/>
    </location>
</feature>
<feature type="transmembrane region" description="Helical" evidence="7">
    <location>
        <begin position="186"/>
        <end position="213"/>
    </location>
</feature>
<feature type="compositionally biased region" description="Polar residues" evidence="6">
    <location>
        <begin position="1026"/>
        <end position="1040"/>
    </location>
</feature>
<evidence type="ECO:0000256" key="5">
    <source>
        <dbReference type="ARBA" id="ARBA00023136"/>
    </source>
</evidence>
<dbReference type="GO" id="GO:0016020">
    <property type="term" value="C:membrane"/>
    <property type="evidence" value="ECO:0007669"/>
    <property type="project" value="UniProtKB-SubCell"/>
</dbReference>
<dbReference type="InterPro" id="IPR036028">
    <property type="entry name" value="SH3-like_dom_sf"/>
</dbReference>
<evidence type="ECO:0000313" key="12">
    <source>
        <dbReference type="Proteomes" id="UP000326340"/>
    </source>
</evidence>
<evidence type="ECO:0000256" key="7">
    <source>
        <dbReference type="SAM" id="Phobius"/>
    </source>
</evidence>
<feature type="region of interest" description="Disordered" evidence="6">
    <location>
        <begin position="934"/>
        <end position="961"/>
    </location>
</feature>
<gene>
    <name evidence="11" type="ORF">CSHISOI_01772</name>
</gene>
<feature type="region of interest" description="Disordered" evidence="6">
    <location>
        <begin position="978"/>
        <end position="1140"/>
    </location>
</feature>
<dbReference type="Pfam" id="PF20877">
    <property type="entry name" value="Anoctamin_N"/>
    <property type="match status" value="1"/>
</dbReference>
<feature type="domain" description="SH3" evidence="9">
    <location>
        <begin position="1449"/>
        <end position="1502"/>
    </location>
</feature>
<keyword evidence="12" id="KW-1185">Reference proteome</keyword>